<evidence type="ECO:0000256" key="2">
    <source>
        <dbReference type="ARBA" id="ARBA00023316"/>
    </source>
</evidence>
<reference evidence="5" key="1">
    <citation type="journal article" date="2021" name="PeerJ">
        <title>Extensive microbial diversity within the chicken gut microbiome revealed by metagenomics and culture.</title>
        <authorList>
            <person name="Gilroy R."/>
            <person name="Ravi A."/>
            <person name="Getino M."/>
            <person name="Pursley I."/>
            <person name="Horton D.L."/>
            <person name="Alikhan N.F."/>
            <person name="Baker D."/>
            <person name="Gharbi K."/>
            <person name="Hall N."/>
            <person name="Watson M."/>
            <person name="Adriaenssens E.M."/>
            <person name="Foster-Nyarko E."/>
            <person name="Jarju S."/>
            <person name="Secka A."/>
            <person name="Antonio M."/>
            <person name="Oren A."/>
            <person name="Chaudhuri R.R."/>
            <person name="La Ragione R."/>
            <person name="Hildebrand F."/>
            <person name="Pallen M.J."/>
        </authorList>
    </citation>
    <scope>NUCLEOTIDE SEQUENCE</scope>
    <source>
        <strain evidence="5">1277</strain>
    </source>
</reference>
<dbReference type="GO" id="GO:0009253">
    <property type="term" value="P:peptidoglycan catabolic process"/>
    <property type="evidence" value="ECO:0007669"/>
    <property type="project" value="InterPro"/>
</dbReference>
<accession>A0A921N0M2</accession>
<name>A0A921N0M2_9FIRM</name>
<dbReference type="SMART" id="SM00646">
    <property type="entry name" value="Ami_3"/>
    <property type="match status" value="1"/>
</dbReference>
<dbReference type="EC" id="3.5.1.28" evidence="5"/>
<protein>
    <submittedName>
        <fullName evidence="5">N-acetylmuramoyl-L-alanine amidase</fullName>
        <ecNumber evidence="5">3.5.1.28</ecNumber>
    </submittedName>
</protein>
<dbReference type="Gene3D" id="2.30.30.40">
    <property type="entry name" value="SH3 Domains"/>
    <property type="match status" value="1"/>
</dbReference>
<keyword evidence="3" id="KW-0732">Signal</keyword>
<dbReference type="InterPro" id="IPR002508">
    <property type="entry name" value="MurNAc-LAA_cat"/>
</dbReference>
<dbReference type="GO" id="GO:0071555">
    <property type="term" value="P:cell wall organization"/>
    <property type="evidence" value="ECO:0007669"/>
    <property type="project" value="UniProtKB-KW"/>
</dbReference>
<gene>
    <name evidence="5" type="ORF">K8V90_05345</name>
</gene>
<feature type="signal peptide" evidence="3">
    <location>
        <begin position="1"/>
        <end position="28"/>
    </location>
</feature>
<keyword evidence="2" id="KW-0961">Cell wall biogenesis/degradation</keyword>
<dbReference type="GO" id="GO:0030288">
    <property type="term" value="C:outer membrane-bounded periplasmic space"/>
    <property type="evidence" value="ECO:0007669"/>
    <property type="project" value="TreeGrafter"/>
</dbReference>
<dbReference type="AlphaFoldDB" id="A0A921N0M2"/>
<keyword evidence="1 5" id="KW-0378">Hydrolase</keyword>
<dbReference type="Gene3D" id="3.40.630.40">
    <property type="entry name" value="Zn-dependent exopeptidases"/>
    <property type="match status" value="1"/>
</dbReference>
<evidence type="ECO:0000259" key="4">
    <source>
        <dbReference type="PROSITE" id="PS51781"/>
    </source>
</evidence>
<dbReference type="Pfam" id="PF08239">
    <property type="entry name" value="SH3_3"/>
    <property type="match status" value="1"/>
</dbReference>
<evidence type="ECO:0000313" key="5">
    <source>
        <dbReference type="EMBL" id="HJG96510.1"/>
    </source>
</evidence>
<organism evidence="5 6">
    <name type="scientific">Romboutsia timonensis</name>
    <dbReference type="NCBI Taxonomy" id="1776391"/>
    <lineage>
        <taxon>Bacteria</taxon>
        <taxon>Bacillati</taxon>
        <taxon>Bacillota</taxon>
        <taxon>Clostridia</taxon>
        <taxon>Peptostreptococcales</taxon>
        <taxon>Peptostreptococcaceae</taxon>
        <taxon>Romboutsia</taxon>
    </lineage>
</organism>
<dbReference type="InterPro" id="IPR050695">
    <property type="entry name" value="N-acetylmuramoyl_amidase_3"/>
</dbReference>
<dbReference type="GO" id="GO:0008745">
    <property type="term" value="F:N-acetylmuramoyl-L-alanine amidase activity"/>
    <property type="evidence" value="ECO:0007669"/>
    <property type="project" value="UniProtKB-EC"/>
</dbReference>
<dbReference type="InterPro" id="IPR003646">
    <property type="entry name" value="SH3-like_bac-type"/>
</dbReference>
<dbReference type="Pfam" id="PF01520">
    <property type="entry name" value="Amidase_3"/>
    <property type="match status" value="1"/>
</dbReference>
<dbReference type="PANTHER" id="PTHR30404:SF0">
    <property type="entry name" value="N-ACETYLMURAMOYL-L-ALANINE AMIDASE AMIC"/>
    <property type="match status" value="1"/>
</dbReference>
<sequence>MLKIRLRNIFITSMLVSTLFFNSTVSNAANYKVFIDPGHGGVDNGSSYYGYKEDALNLQISKKIESKLMLEGINVDMSRYDDTYVSLSKRVTKSNDSDADMFISIHLNASLNTKANGIETYYLGEKNKDLANTIHKSLINHTNANDRGIKIGNFQVLRSNKKPSVLLECGFISNPSESYKLNTKDYQDKLVDAIVDGIKDYLNISNSNILSLKSTKNNKSNYAIALNDVNVMSDRGKNFNVIGTLSKGTKVEIIDTKFDWHKIKYNGRYGYVSGVYVK</sequence>
<dbReference type="PANTHER" id="PTHR30404">
    <property type="entry name" value="N-ACETYLMURAMOYL-L-ALANINE AMIDASE"/>
    <property type="match status" value="1"/>
</dbReference>
<dbReference type="CDD" id="cd02696">
    <property type="entry name" value="MurNAc-LAA"/>
    <property type="match status" value="1"/>
</dbReference>
<feature type="chain" id="PRO_5037688489" evidence="3">
    <location>
        <begin position="29"/>
        <end position="278"/>
    </location>
</feature>
<reference evidence="5" key="2">
    <citation type="submission" date="2021-09" db="EMBL/GenBank/DDBJ databases">
        <authorList>
            <person name="Gilroy R."/>
        </authorList>
    </citation>
    <scope>NUCLEOTIDE SEQUENCE</scope>
    <source>
        <strain evidence="5">1277</strain>
    </source>
</reference>
<dbReference type="SUPFAM" id="SSF53187">
    <property type="entry name" value="Zn-dependent exopeptidases"/>
    <property type="match status" value="1"/>
</dbReference>
<evidence type="ECO:0000313" key="6">
    <source>
        <dbReference type="Proteomes" id="UP000776700"/>
    </source>
</evidence>
<dbReference type="Proteomes" id="UP000776700">
    <property type="component" value="Unassembled WGS sequence"/>
</dbReference>
<dbReference type="SMART" id="SM00287">
    <property type="entry name" value="SH3b"/>
    <property type="match status" value="1"/>
</dbReference>
<comment type="caution">
    <text evidence="5">The sequence shown here is derived from an EMBL/GenBank/DDBJ whole genome shotgun (WGS) entry which is preliminary data.</text>
</comment>
<evidence type="ECO:0000256" key="3">
    <source>
        <dbReference type="SAM" id="SignalP"/>
    </source>
</evidence>
<feature type="domain" description="SH3b" evidence="4">
    <location>
        <begin position="219"/>
        <end position="278"/>
    </location>
</feature>
<proteinExistence type="predicted"/>
<dbReference type="EMBL" id="DYUB01000172">
    <property type="protein sequence ID" value="HJG96510.1"/>
    <property type="molecule type" value="Genomic_DNA"/>
</dbReference>
<evidence type="ECO:0000256" key="1">
    <source>
        <dbReference type="ARBA" id="ARBA00022801"/>
    </source>
</evidence>
<dbReference type="PROSITE" id="PS51781">
    <property type="entry name" value="SH3B"/>
    <property type="match status" value="1"/>
</dbReference>